<keyword evidence="2" id="KW-0472">Membrane</keyword>
<protein>
    <submittedName>
        <fullName evidence="3">Uncharacterized protein</fullName>
    </submittedName>
</protein>
<dbReference type="AlphaFoldDB" id="A0A3D9LC31"/>
<keyword evidence="2" id="KW-1133">Transmembrane helix</keyword>
<feature type="compositionally biased region" description="Low complexity" evidence="1">
    <location>
        <begin position="167"/>
        <end position="177"/>
    </location>
</feature>
<evidence type="ECO:0000256" key="2">
    <source>
        <dbReference type="SAM" id="Phobius"/>
    </source>
</evidence>
<evidence type="ECO:0000256" key="1">
    <source>
        <dbReference type="SAM" id="MobiDB-lite"/>
    </source>
</evidence>
<keyword evidence="2" id="KW-0812">Transmembrane</keyword>
<organism evidence="3 4">
    <name type="scientific">Citricoccus muralis</name>
    <dbReference type="NCBI Taxonomy" id="169134"/>
    <lineage>
        <taxon>Bacteria</taxon>
        <taxon>Bacillati</taxon>
        <taxon>Actinomycetota</taxon>
        <taxon>Actinomycetes</taxon>
        <taxon>Micrococcales</taxon>
        <taxon>Micrococcaceae</taxon>
        <taxon>Citricoccus</taxon>
    </lineage>
</organism>
<gene>
    <name evidence="3" type="ORF">C8E99_1773</name>
</gene>
<accession>A0A3D9LC31</accession>
<evidence type="ECO:0000313" key="4">
    <source>
        <dbReference type="Proteomes" id="UP000256727"/>
    </source>
</evidence>
<dbReference type="Proteomes" id="UP000256727">
    <property type="component" value="Unassembled WGS sequence"/>
</dbReference>
<feature type="region of interest" description="Disordered" evidence="1">
    <location>
        <begin position="118"/>
        <end position="147"/>
    </location>
</feature>
<feature type="region of interest" description="Disordered" evidence="1">
    <location>
        <begin position="167"/>
        <end position="186"/>
    </location>
</feature>
<evidence type="ECO:0000313" key="3">
    <source>
        <dbReference type="EMBL" id="REE03949.1"/>
    </source>
</evidence>
<keyword evidence="4" id="KW-1185">Reference proteome</keyword>
<dbReference type="EMBL" id="QREH01000001">
    <property type="protein sequence ID" value="REE03949.1"/>
    <property type="molecule type" value="Genomic_DNA"/>
</dbReference>
<proteinExistence type="predicted"/>
<feature type="transmembrane region" description="Helical" evidence="2">
    <location>
        <begin position="83"/>
        <end position="108"/>
    </location>
</feature>
<feature type="region of interest" description="Disordered" evidence="1">
    <location>
        <begin position="11"/>
        <end position="39"/>
    </location>
</feature>
<comment type="caution">
    <text evidence="3">The sequence shown here is derived from an EMBL/GenBank/DDBJ whole genome shotgun (WGS) entry which is preliminary data.</text>
</comment>
<reference evidence="3 4" key="1">
    <citation type="submission" date="2018-07" db="EMBL/GenBank/DDBJ databases">
        <title>Sequencing the genomes of 1000 actinobacteria strains.</title>
        <authorList>
            <person name="Klenk H.-P."/>
        </authorList>
    </citation>
    <scope>NUCLEOTIDE SEQUENCE [LARGE SCALE GENOMIC DNA]</scope>
    <source>
        <strain evidence="3 4">DSM 14442</strain>
    </source>
</reference>
<sequence length="186" mass="19857">MHGPPVPFPPLKECWNDEGGHGAGGVPGQDEPGADRGEGAPAVAMDFDSQLIESVEVRRERLSASFLFGLNPTERRWKDRTNFFVYGLILAALACAFCVGISFIVNIIGNWLAEREERDQQQQQRNEQIHPPPQGAEGRPVPAPAVVSPSDTAVLADIAPPAAPATLAAPATPIAPATLPPTPWRS</sequence>
<name>A0A3D9LC31_9MICC</name>